<dbReference type="PANTHER" id="PTHR33989:SF8">
    <property type="entry name" value="PERMEASE IIC COMPONENT"/>
    <property type="match status" value="1"/>
</dbReference>
<keyword evidence="7 10" id="KW-1133">Transmembrane helix</keyword>
<feature type="transmembrane region" description="Helical" evidence="10">
    <location>
        <begin position="101"/>
        <end position="120"/>
    </location>
</feature>
<keyword evidence="2 9" id="KW-0813">Transport</keyword>
<feature type="transmembrane region" description="Helical" evidence="10">
    <location>
        <begin position="72"/>
        <end position="94"/>
    </location>
</feature>
<gene>
    <name evidence="12" type="ORF">ACFQ4L_06765</name>
</gene>
<evidence type="ECO:0000256" key="6">
    <source>
        <dbReference type="ARBA" id="ARBA00022692"/>
    </source>
</evidence>
<dbReference type="InterPro" id="IPR051088">
    <property type="entry name" value="PTS_Sugar-EIIC/EIIB"/>
</dbReference>
<dbReference type="PANTHER" id="PTHR33989">
    <property type="match status" value="1"/>
</dbReference>
<comment type="function">
    <text evidence="9">The phosphoenolpyruvate-dependent sugar phosphotransferase system (PTS), a major carbohydrate active -transport system, catalyzes the phosphorylation of incoming sugar substrates concomitant with their translocation across the cell membrane.</text>
</comment>
<evidence type="ECO:0000256" key="2">
    <source>
        <dbReference type="ARBA" id="ARBA00022448"/>
    </source>
</evidence>
<dbReference type="EMBL" id="JBHTOF010000080">
    <property type="protein sequence ID" value="MFD1465760.1"/>
    <property type="molecule type" value="Genomic_DNA"/>
</dbReference>
<evidence type="ECO:0000256" key="9">
    <source>
        <dbReference type="PIRNR" id="PIRNR006351"/>
    </source>
</evidence>
<dbReference type="RefSeq" id="WP_125578734.1">
    <property type="nucleotide sequence ID" value="NZ_JBHTOF010000080.1"/>
</dbReference>
<dbReference type="Proteomes" id="UP001597244">
    <property type="component" value="Unassembled WGS sequence"/>
</dbReference>
<evidence type="ECO:0000256" key="1">
    <source>
        <dbReference type="ARBA" id="ARBA00004651"/>
    </source>
</evidence>
<feature type="transmembrane region" description="Helical" evidence="10">
    <location>
        <begin position="151"/>
        <end position="172"/>
    </location>
</feature>
<feature type="transmembrane region" description="Helical" evidence="10">
    <location>
        <begin position="281"/>
        <end position="300"/>
    </location>
</feature>
<feature type="transmembrane region" description="Helical" evidence="10">
    <location>
        <begin position="41"/>
        <end position="60"/>
    </location>
</feature>
<keyword evidence="6 10" id="KW-0812">Transmembrane</keyword>
<keyword evidence="3 9" id="KW-1003">Cell membrane</keyword>
<dbReference type="InterPro" id="IPR003352">
    <property type="entry name" value="PTS_EIIC"/>
</dbReference>
<keyword evidence="5" id="KW-0598">Phosphotransferase system</keyword>
<feature type="transmembrane region" description="Helical" evidence="10">
    <location>
        <begin position="357"/>
        <end position="387"/>
    </location>
</feature>
<keyword evidence="8 9" id="KW-0472">Membrane</keyword>
<evidence type="ECO:0000256" key="10">
    <source>
        <dbReference type="SAM" id="Phobius"/>
    </source>
</evidence>
<organism evidence="12 13">
    <name type="scientific">Lapidilactobacillus mulanensis</name>
    <dbReference type="NCBI Taxonomy" id="2485999"/>
    <lineage>
        <taxon>Bacteria</taxon>
        <taxon>Bacillati</taxon>
        <taxon>Bacillota</taxon>
        <taxon>Bacilli</taxon>
        <taxon>Lactobacillales</taxon>
        <taxon>Lactobacillaceae</taxon>
        <taxon>Lapidilactobacillus</taxon>
    </lineage>
</organism>
<sequence>MMKNLEKFLNKFLGPMANWMNGNAFFSTLAASFMRTLPITLGVSVLMIIGGFPVLSWQTFLATSQLNVEFNAVIGASMNALSLFVTFNFAYLYAKRFKQNGLTSALIAITSFLMLMPQVVQVPALKETLTKFPGTATVTAINSVEAFQTTYTGGSGLFVGILVAYLSTKLFIKLNEKHFVVKLPDSVPPMVSEALSPAFISIFIFIVFFLIRLSFHFTPFGNIFAFMTNLVQQPLQAVTGNPWGIIVIATVTNLFWFFGIHPSMVLGAASPILYAIFNENINAYAHGLAIPYLMTAVVYVATGNGFGGQGGTYGLVFSMLGVKSKRYQQLVKLELIPAIFNINEPLIFGMPIILNPLFFIPMILSAAVMGLSAWGMATILHVTTYFATAQLPWTMPGFLQMFIYGGWKWLVIMVVILLLNFALWYPFFRIADRRALLEESGVKESEANVTK</sequence>
<evidence type="ECO:0000256" key="8">
    <source>
        <dbReference type="ARBA" id="ARBA00023136"/>
    </source>
</evidence>
<evidence type="ECO:0000259" key="11">
    <source>
        <dbReference type="PROSITE" id="PS51105"/>
    </source>
</evidence>
<dbReference type="InterPro" id="IPR004796">
    <property type="entry name" value="PTS_IIC_cello"/>
</dbReference>
<dbReference type="PROSITE" id="PS51105">
    <property type="entry name" value="PTS_EIIC_TYPE_3"/>
    <property type="match status" value="1"/>
</dbReference>
<dbReference type="Pfam" id="PF02378">
    <property type="entry name" value="PTS_EIIC"/>
    <property type="match status" value="1"/>
</dbReference>
<feature type="transmembrane region" description="Helical" evidence="10">
    <location>
        <begin position="243"/>
        <end position="269"/>
    </location>
</feature>
<feature type="transmembrane region" description="Helical" evidence="10">
    <location>
        <begin position="193"/>
        <end position="215"/>
    </location>
</feature>
<dbReference type="PIRSF" id="PIRSF006351">
    <property type="entry name" value="PTS_EIIC-Cellobiose"/>
    <property type="match status" value="1"/>
</dbReference>
<dbReference type="NCBIfam" id="TIGR00410">
    <property type="entry name" value="lacE"/>
    <property type="match status" value="1"/>
</dbReference>
<comment type="subcellular location">
    <subcellularLocation>
        <location evidence="1">Cell membrane</location>
        <topology evidence="1">Multi-pass membrane protein</topology>
    </subcellularLocation>
</comment>
<evidence type="ECO:0000256" key="4">
    <source>
        <dbReference type="ARBA" id="ARBA00022597"/>
    </source>
</evidence>
<dbReference type="InterPro" id="IPR004501">
    <property type="entry name" value="PTS_EIIC_3"/>
</dbReference>
<proteinExistence type="predicted"/>
<reference evidence="13" key="1">
    <citation type="journal article" date="2019" name="Int. J. Syst. Evol. Microbiol.">
        <title>The Global Catalogue of Microorganisms (GCM) 10K type strain sequencing project: providing services to taxonomists for standard genome sequencing and annotation.</title>
        <authorList>
            <consortium name="The Broad Institute Genomics Platform"/>
            <consortium name="The Broad Institute Genome Sequencing Center for Infectious Disease"/>
            <person name="Wu L."/>
            <person name="Ma J."/>
        </authorList>
    </citation>
    <scope>NUCLEOTIDE SEQUENCE [LARGE SCALE GENOMIC DNA]</scope>
    <source>
        <strain evidence="13">CCM 8951</strain>
    </source>
</reference>
<evidence type="ECO:0000313" key="13">
    <source>
        <dbReference type="Proteomes" id="UP001597244"/>
    </source>
</evidence>
<name>A0ABW4DS15_9LACO</name>
<keyword evidence="13" id="KW-1185">Reference proteome</keyword>
<evidence type="ECO:0000256" key="7">
    <source>
        <dbReference type="ARBA" id="ARBA00022989"/>
    </source>
</evidence>
<feature type="domain" description="PTS EIIC type-3" evidence="11">
    <location>
        <begin position="9"/>
        <end position="427"/>
    </location>
</feature>
<feature type="transmembrane region" description="Helical" evidence="10">
    <location>
        <begin position="407"/>
        <end position="428"/>
    </location>
</feature>
<accession>A0ABW4DS15</accession>
<protein>
    <recommendedName>
        <fullName evidence="9">Permease IIC component</fullName>
    </recommendedName>
</protein>
<comment type="caution">
    <text evidence="12">The sequence shown here is derived from an EMBL/GenBank/DDBJ whole genome shotgun (WGS) entry which is preliminary data.</text>
</comment>
<evidence type="ECO:0000256" key="3">
    <source>
        <dbReference type="ARBA" id="ARBA00022475"/>
    </source>
</evidence>
<evidence type="ECO:0000313" key="12">
    <source>
        <dbReference type="EMBL" id="MFD1465760.1"/>
    </source>
</evidence>
<evidence type="ECO:0000256" key="5">
    <source>
        <dbReference type="ARBA" id="ARBA00022683"/>
    </source>
</evidence>
<keyword evidence="4 9" id="KW-0762">Sugar transport</keyword>